<evidence type="ECO:0000313" key="3">
    <source>
        <dbReference type="EMBL" id="ORY34879.1"/>
    </source>
</evidence>
<protein>
    <submittedName>
        <fullName evidence="3">Actin-domain-containing protein</fullName>
    </submittedName>
</protein>
<dbReference type="OrthoDB" id="337660at2759"/>
<proteinExistence type="inferred from homology"/>
<keyword evidence="4" id="KW-1185">Reference proteome</keyword>
<dbReference type="Gene3D" id="3.30.420.40">
    <property type="match status" value="2"/>
</dbReference>
<dbReference type="InterPro" id="IPR043129">
    <property type="entry name" value="ATPase_NBD"/>
</dbReference>
<dbReference type="STRING" id="71784.A0A1Y2BJC2"/>
<dbReference type="CDD" id="cd10207">
    <property type="entry name" value="ASKHA_NBD_Arp10"/>
    <property type="match status" value="1"/>
</dbReference>
<dbReference type="PANTHER" id="PTHR11937">
    <property type="entry name" value="ACTIN"/>
    <property type="match status" value="1"/>
</dbReference>
<dbReference type="InParanoid" id="A0A1Y2BJC2"/>
<dbReference type="Gene3D" id="3.90.640.10">
    <property type="entry name" value="Actin, Chain A, domain 4"/>
    <property type="match status" value="1"/>
</dbReference>
<comment type="caution">
    <text evidence="3">The sequence shown here is derived from an EMBL/GenBank/DDBJ whole genome shotgun (WGS) entry which is preliminary data.</text>
</comment>
<dbReference type="SMART" id="SM00268">
    <property type="entry name" value="ACTIN"/>
    <property type="match status" value="1"/>
</dbReference>
<evidence type="ECO:0000256" key="2">
    <source>
        <dbReference type="SAM" id="MobiDB-lite"/>
    </source>
</evidence>
<dbReference type="EMBL" id="MCFC01000002">
    <property type="protein sequence ID" value="ORY34879.1"/>
    <property type="molecule type" value="Genomic_DNA"/>
</dbReference>
<evidence type="ECO:0000313" key="4">
    <source>
        <dbReference type="Proteomes" id="UP000193986"/>
    </source>
</evidence>
<reference evidence="3 4" key="1">
    <citation type="submission" date="2016-07" db="EMBL/GenBank/DDBJ databases">
        <title>Pervasive Adenine N6-methylation of Active Genes in Fungi.</title>
        <authorList>
            <consortium name="DOE Joint Genome Institute"/>
            <person name="Mondo S.J."/>
            <person name="Dannebaum R.O."/>
            <person name="Kuo R.C."/>
            <person name="Labutti K."/>
            <person name="Haridas S."/>
            <person name="Kuo A."/>
            <person name="Salamov A."/>
            <person name="Ahrendt S.R."/>
            <person name="Lipzen A."/>
            <person name="Sullivan W."/>
            <person name="Andreopoulos W.B."/>
            <person name="Clum A."/>
            <person name="Lindquist E."/>
            <person name="Daum C."/>
            <person name="Ramamoorthy G.K."/>
            <person name="Gryganskyi A."/>
            <person name="Culley D."/>
            <person name="Magnuson J.K."/>
            <person name="James T.Y."/>
            <person name="O'Malley M.A."/>
            <person name="Stajich J.E."/>
            <person name="Spatafora J.W."/>
            <person name="Visel A."/>
            <person name="Grigoriev I.V."/>
        </authorList>
    </citation>
    <scope>NUCLEOTIDE SEQUENCE [LARGE SCALE GENOMIC DNA]</scope>
    <source>
        <strain evidence="3 4">68-887.2</strain>
    </source>
</reference>
<accession>A0A1Y2BJC2</accession>
<feature type="region of interest" description="Disordered" evidence="2">
    <location>
        <begin position="1"/>
        <end position="46"/>
    </location>
</feature>
<organism evidence="3 4">
    <name type="scientific">Naematelia encephala</name>
    <dbReference type="NCBI Taxonomy" id="71784"/>
    <lineage>
        <taxon>Eukaryota</taxon>
        <taxon>Fungi</taxon>
        <taxon>Dikarya</taxon>
        <taxon>Basidiomycota</taxon>
        <taxon>Agaricomycotina</taxon>
        <taxon>Tremellomycetes</taxon>
        <taxon>Tremellales</taxon>
        <taxon>Naemateliaceae</taxon>
        <taxon>Naematelia</taxon>
    </lineage>
</organism>
<comment type="similarity">
    <text evidence="1">Belongs to the actin family.</text>
</comment>
<dbReference type="Proteomes" id="UP000193986">
    <property type="component" value="Unassembled WGS sequence"/>
</dbReference>
<dbReference type="Pfam" id="PF00022">
    <property type="entry name" value="Actin"/>
    <property type="match status" value="2"/>
</dbReference>
<dbReference type="SUPFAM" id="SSF53067">
    <property type="entry name" value="Actin-like ATPase domain"/>
    <property type="match status" value="2"/>
</dbReference>
<gene>
    <name evidence="3" type="ORF">BCR39DRAFT_515317</name>
</gene>
<feature type="compositionally biased region" description="Low complexity" evidence="2">
    <location>
        <begin position="25"/>
        <end position="45"/>
    </location>
</feature>
<name>A0A1Y2BJC2_9TREE</name>
<dbReference type="InterPro" id="IPR004000">
    <property type="entry name" value="Actin"/>
</dbReference>
<evidence type="ECO:0000256" key="1">
    <source>
        <dbReference type="RuleBase" id="RU000487"/>
    </source>
</evidence>
<sequence length="575" mass="62521">MTSNTAVPDPSSAAYSTPTKRAVISASAEAGPSRARPAGASPAYSSRRHSLYGIEDRVIIDPGSRIWRVGFSGEPDPRAVYWTQRSPDTEGSEAWTLDLAQLHGCREDRKEAERLISARCVRLARDAFTKHLMTDAKTRKVVVLENTFLPTVVKEQIAAALFDNLKVPSISFTPSCLLALAACGRITGLVVDIGWLETTITPVYCSRPLDHLARSTTLAGKALHDRLRLLLQHHATYIPPPASMSNLERRPVQPVPEGLLSDRLLERILTEGCFVGSINLRTPNMSFADTSDDADDNRLANMLRDRYRGSATATDLSFRIDPPESTGLGPGLLLVPGWIRERAAELLFGDDIDDEQDGIPESILHCISKLPVDLRPTLISSLLITGGTASLPGLIPRLRVSLLRLLLPSPSLPETGHPINSPAWRRAERAEWRKRHTEPFRSLYGLSGRLAILNDPAPLDTGDIDGGGLAGGRAPRWTPGLLSWVGGSLAGALKTGAPEMTRETYDTLFAHSIERGESWLAAQETAERDVAALVGVNIEDLKPGMAREGGLERKRGWKVGGEGIIGDWTRVVRAG</sequence>
<dbReference type="AlphaFoldDB" id="A0A1Y2BJC2"/>